<reference evidence="4 5" key="1">
    <citation type="submission" date="2019-03" db="EMBL/GenBank/DDBJ databases">
        <title>Genomic Encyclopedia of Type Strains, Phase IV (KMG-IV): sequencing the most valuable type-strain genomes for metagenomic binning, comparative biology and taxonomic classification.</title>
        <authorList>
            <person name="Goeker M."/>
        </authorList>
    </citation>
    <scope>NUCLEOTIDE SEQUENCE [LARGE SCALE GENOMIC DNA]</scope>
    <source>
        <strain evidence="4 5">DSM 21667</strain>
    </source>
</reference>
<evidence type="ECO:0000256" key="1">
    <source>
        <dbReference type="ARBA" id="ARBA00022737"/>
    </source>
</evidence>
<dbReference type="Proteomes" id="UP000295293">
    <property type="component" value="Unassembled WGS sequence"/>
</dbReference>
<dbReference type="SMART" id="SM00116">
    <property type="entry name" value="CBS"/>
    <property type="match status" value="2"/>
</dbReference>
<dbReference type="CDD" id="cd04622">
    <property type="entry name" value="CBS_pair_HRP1_like"/>
    <property type="match status" value="1"/>
</dbReference>
<evidence type="ECO:0000256" key="2">
    <source>
        <dbReference type="PROSITE-ProRule" id="PRU00703"/>
    </source>
</evidence>
<organism evidence="4 5">
    <name type="scientific">Tahibacter aquaticus</name>
    <dbReference type="NCBI Taxonomy" id="520092"/>
    <lineage>
        <taxon>Bacteria</taxon>
        <taxon>Pseudomonadati</taxon>
        <taxon>Pseudomonadota</taxon>
        <taxon>Gammaproteobacteria</taxon>
        <taxon>Lysobacterales</taxon>
        <taxon>Rhodanobacteraceae</taxon>
        <taxon>Tahibacter</taxon>
    </lineage>
</organism>
<dbReference type="InterPro" id="IPR051462">
    <property type="entry name" value="CBS_domain-containing"/>
</dbReference>
<feature type="domain" description="CBS" evidence="3">
    <location>
        <begin position="71"/>
        <end position="127"/>
    </location>
</feature>
<keyword evidence="5" id="KW-1185">Reference proteome</keyword>
<dbReference type="InterPro" id="IPR000644">
    <property type="entry name" value="CBS_dom"/>
</dbReference>
<dbReference type="PANTHER" id="PTHR48108:SF34">
    <property type="entry name" value="CBS DOMAIN-CONTAINING PROTEIN YHCV"/>
    <property type="match status" value="1"/>
</dbReference>
<dbReference type="SUPFAM" id="SSF54631">
    <property type="entry name" value="CBS-domain pair"/>
    <property type="match status" value="1"/>
</dbReference>
<evidence type="ECO:0000259" key="3">
    <source>
        <dbReference type="PROSITE" id="PS51371"/>
    </source>
</evidence>
<dbReference type="OrthoDB" id="9794094at2"/>
<gene>
    <name evidence="4" type="ORF">DFR29_103266</name>
</gene>
<dbReference type="RefSeq" id="WP_133817862.1">
    <property type="nucleotide sequence ID" value="NZ_SNZH01000003.1"/>
</dbReference>
<feature type="domain" description="CBS" evidence="3">
    <location>
        <begin position="7"/>
        <end position="64"/>
    </location>
</feature>
<evidence type="ECO:0000313" key="5">
    <source>
        <dbReference type="Proteomes" id="UP000295293"/>
    </source>
</evidence>
<dbReference type="PROSITE" id="PS51371">
    <property type="entry name" value="CBS"/>
    <property type="match status" value="2"/>
</dbReference>
<protein>
    <submittedName>
        <fullName evidence="4">CBS domain-containing protein</fullName>
    </submittedName>
</protein>
<accession>A0A4R6Z4X2</accession>
<dbReference type="InterPro" id="IPR046342">
    <property type="entry name" value="CBS_dom_sf"/>
</dbReference>
<sequence length="137" mass="14912">MKIHTVMSSDVVVLEQHQSIRNAAELMRSRDIGSIPVSASEKLVGMVTDRDIVLRAVAEGLSQETPLSQVMSQGVKYCYAEDEVDDVARNMAELGVRRLPVIDADKKLVGIVSLSNIAQAGDRRATENLLEGTAQPH</sequence>
<name>A0A4R6Z4X2_9GAMM</name>
<dbReference type="Gene3D" id="3.10.580.10">
    <property type="entry name" value="CBS-domain"/>
    <property type="match status" value="1"/>
</dbReference>
<dbReference type="EMBL" id="SNZH01000003">
    <property type="protein sequence ID" value="TDR46730.1"/>
    <property type="molecule type" value="Genomic_DNA"/>
</dbReference>
<keyword evidence="1" id="KW-0677">Repeat</keyword>
<dbReference type="Pfam" id="PF00571">
    <property type="entry name" value="CBS"/>
    <property type="match status" value="2"/>
</dbReference>
<evidence type="ECO:0000313" key="4">
    <source>
        <dbReference type="EMBL" id="TDR46730.1"/>
    </source>
</evidence>
<dbReference type="PANTHER" id="PTHR48108">
    <property type="entry name" value="CBS DOMAIN-CONTAINING PROTEIN CBSX2, CHLOROPLASTIC"/>
    <property type="match status" value="1"/>
</dbReference>
<dbReference type="AlphaFoldDB" id="A0A4R6Z4X2"/>
<comment type="caution">
    <text evidence="4">The sequence shown here is derived from an EMBL/GenBank/DDBJ whole genome shotgun (WGS) entry which is preliminary data.</text>
</comment>
<proteinExistence type="predicted"/>
<keyword evidence="2" id="KW-0129">CBS domain</keyword>